<sequence length="68" mass="8042">MIAGKRNAFLRRTSTSFSTLSIKEFQMRSLDKCPRLEQLPEDGISCFHSKLQFRKFLALTKQYQKKKE</sequence>
<dbReference type="Proteomes" id="UP000737018">
    <property type="component" value="Unassembled WGS sequence"/>
</dbReference>
<gene>
    <name evidence="1" type="ORF">CMV_025213</name>
</gene>
<organism evidence="1 2">
    <name type="scientific">Castanea mollissima</name>
    <name type="common">Chinese chestnut</name>
    <dbReference type="NCBI Taxonomy" id="60419"/>
    <lineage>
        <taxon>Eukaryota</taxon>
        <taxon>Viridiplantae</taxon>
        <taxon>Streptophyta</taxon>
        <taxon>Embryophyta</taxon>
        <taxon>Tracheophyta</taxon>
        <taxon>Spermatophyta</taxon>
        <taxon>Magnoliopsida</taxon>
        <taxon>eudicotyledons</taxon>
        <taxon>Gunneridae</taxon>
        <taxon>Pentapetalae</taxon>
        <taxon>rosids</taxon>
        <taxon>fabids</taxon>
        <taxon>Fagales</taxon>
        <taxon>Fagaceae</taxon>
        <taxon>Castanea</taxon>
    </lineage>
</organism>
<dbReference type="AlphaFoldDB" id="A0A8J4V8U6"/>
<keyword evidence="2" id="KW-1185">Reference proteome</keyword>
<evidence type="ECO:0000313" key="1">
    <source>
        <dbReference type="EMBL" id="KAF3948837.1"/>
    </source>
</evidence>
<name>A0A8J4V8U6_9ROSI</name>
<evidence type="ECO:0000313" key="2">
    <source>
        <dbReference type="Proteomes" id="UP000737018"/>
    </source>
</evidence>
<reference evidence="1" key="1">
    <citation type="submission" date="2020-03" db="EMBL/GenBank/DDBJ databases">
        <title>Castanea mollissima Vanexum genome sequencing.</title>
        <authorList>
            <person name="Staton M."/>
        </authorList>
    </citation>
    <scope>NUCLEOTIDE SEQUENCE</scope>
    <source>
        <tissue evidence="1">Leaf</tissue>
    </source>
</reference>
<accession>A0A8J4V8U6</accession>
<protein>
    <submittedName>
        <fullName evidence="1">Uncharacterized protein</fullName>
    </submittedName>
</protein>
<dbReference type="EMBL" id="JRKL02006523">
    <property type="protein sequence ID" value="KAF3948837.1"/>
    <property type="molecule type" value="Genomic_DNA"/>
</dbReference>
<comment type="caution">
    <text evidence="1">The sequence shown here is derived from an EMBL/GenBank/DDBJ whole genome shotgun (WGS) entry which is preliminary data.</text>
</comment>
<proteinExistence type="predicted"/>